<gene>
    <name evidence="1" type="ORF">FCALED_LOCUS8618</name>
</gene>
<keyword evidence="2" id="KW-1185">Reference proteome</keyword>
<protein>
    <submittedName>
        <fullName evidence="1">6489_t:CDS:1</fullName>
    </submittedName>
</protein>
<accession>A0A9N9GGY3</accession>
<reference evidence="1" key="1">
    <citation type="submission" date="2021-06" db="EMBL/GenBank/DDBJ databases">
        <authorList>
            <person name="Kallberg Y."/>
            <person name="Tangrot J."/>
            <person name="Rosling A."/>
        </authorList>
    </citation>
    <scope>NUCLEOTIDE SEQUENCE</scope>
    <source>
        <strain evidence="1">UK204</strain>
    </source>
</reference>
<proteinExistence type="predicted"/>
<dbReference type="EMBL" id="CAJVPQ010002561">
    <property type="protein sequence ID" value="CAG8601613.1"/>
    <property type="molecule type" value="Genomic_DNA"/>
</dbReference>
<name>A0A9N9GGY3_9GLOM</name>
<dbReference type="Proteomes" id="UP000789570">
    <property type="component" value="Unassembled WGS sequence"/>
</dbReference>
<organism evidence="1 2">
    <name type="scientific">Funneliformis caledonium</name>
    <dbReference type="NCBI Taxonomy" id="1117310"/>
    <lineage>
        <taxon>Eukaryota</taxon>
        <taxon>Fungi</taxon>
        <taxon>Fungi incertae sedis</taxon>
        <taxon>Mucoromycota</taxon>
        <taxon>Glomeromycotina</taxon>
        <taxon>Glomeromycetes</taxon>
        <taxon>Glomerales</taxon>
        <taxon>Glomeraceae</taxon>
        <taxon>Funneliformis</taxon>
    </lineage>
</organism>
<sequence length="160" mass="19086">MEAYKETNDYNLELSDSSKNTETLNVKLIEICASLDSNNGLWYLIFASLEHNHSMVSKNFRKFMSEEWTIPIEVQEKILPFHRARCNIPIIQAILKEKFSENVTWIYDNLYNFIYQKEGVRREFDSNDFVKELEYLKSQDNEFCYEVLIDPETNEFKQAI</sequence>
<comment type="caution">
    <text evidence="1">The sequence shown here is derived from an EMBL/GenBank/DDBJ whole genome shotgun (WGS) entry which is preliminary data.</text>
</comment>
<dbReference type="AlphaFoldDB" id="A0A9N9GGY3"/>
<dbReference type="OrthoDB" id="128308at2759"/>
<evidence type="ECO:0000313" key="1">
    <source>
        <dbReference type="EMBL" id="CAG8601613.1"/>
    </source>
</evidence>
<evidence type="ECO:0000313" key="2">
    <source>
        <dbReference type="Proteomes" id="UP000789570"/>
    </source>
</evidence>